<organism evidence="2 3">
    <name type="scientific">Phocaeicola barnesiae</name>
    <dbReference type="NCBI Taxonomy" id="376804"/>
    <lineage>
        <taxon>Bacteria</taxon>
        <taxon>Pseudomonadati</taxon>
        <taxon>Bacteroidota</taxon>
        <taxon>Bacteroidia</taxon>
        <taxon>Bacteroidales</taxon>
        <taxon>Bacteroidaceae</taxon>
        <taxon>Phocaeicola</taxon>
    </lineage>
</organism>
<dbReference type="Proteomes" id="UP001204579">
    <property type="component" value="Unassembled WGS sequence"/>
</dbReference>
<dbReference type="Gene3D" id="3.10.290.30">
    <property type="entry name" value="MM3350-like"/>
    <property type="match status" value="1"/>
</dbReference>
<reference evidence="2 3" key="1">
    <citation type="submission" date="2022-08" db="EMBL/GenBank/DDBJ databases">
        <authorList>
            <person name="Zeman M."/>
            <person name="Kubasova T."/>
        </authorList>
    </citation>
    <scope>NUCLEOTIDE SEQUENCE [LARGE SCALE GENOMIC DNA]</scope>
    <source>
        <strain evidence="2 3">ET62</strain>
    </source>
</reference>
<dbReference type="PANTHER" id="PTHR41878">
    <property type="entry name" value="LEXA REPRESSOR-RELATED"/>
    <property type="match status" value="1"/>
</dbReference>
<sequence>MTYQFKIQIKGITKPPVWRRVLVPDIYTFLRFHQVIQRAFNWDDCHLFEFVDKVYDMDIRIANPDEKDWYYPVPTQDSAKFKLKAYFGQDISKKLLYQYDLGDSWYHTIVLEAIWDEKILKPRCLAGKGACPPENCVGVHEYERIKEVFREDPFGEEAMEYRELLEMYEDEIWDPNLFDLDATNEELALL</sequence>
<dbReference type="EMBL" id="JANRHJ010000005">
    <property type="protein sequence ID" value="MCR8873531.1"/>
    <property type="molecule type" value="Genomic_DNA"/>
</dbReference>
<dbReference type="AlphaFoldDB" id="A0AAW5MYP4"/>
<feature type="domain" description="Plasmid pRiA4b Orf3-like" evidence="1">
    <location>
        <begin position="2"/>
        <end position="181"/>
    </location>
</feature>
<comment type="caution">
    <text evidence="2">The sequence shown here is derived from an EMBL/GenBank/DDBJ whole genome shotgun (WGS) entry which is preliminary data.</text>
</comment>
<keyword evidence="3" id="KW-1185">Reference proteome</keyword>
<evidence type="ECO:0000259" key="1">
    <source>
        <dbReference type="Pfam" id="PF07929"/>
    </source>
</evidence>
<dbReference type="PANTHER" id="PTHR41878:SF1">
    <property type="entry name" value="TNPR PROTEIN"/>
    <property type="match status" value="1"/>
</dbReference>
<gene>
    <name evidence="2" type="ORF">NW209_05780</name>
</gene>
<protein>
    <submittedName>
        <fullName evidence="2">Plasmid pRiA4b ORF-3 family protein</fullName>
    </submittedName>
</protein>
<dbReference type="RefSeq" id="WP_258335587.1">
    <property type="nucleotide sequence ID" value="NZ_JANRHJ010000005.1"/>
</dbReference>
<evidence type="ECO:0000313" key="2">
    <source>
        <dbReference type="EMBL" id="MCR8873531.1"/>
    </source>
</evidence>
<dbReference type="SUPFAM" id="SSF159941">
    <property type="entry name" value="MM3350-like"/>
    <property type="match status" value="1"/>
</dbReference>
<evidence type="ECO:0000313" key="3">
    <source>
        <dbReference type="Proteomes" id="UP001204579"/>
    </source>
</evidence>
<dbReference type="InterPro" id="IPR012912">
    <property type="entry name" value="Plasmid_pRiA4b_Orf3-like"/>
</dbReference>
<accession>A0AAW5MYP4</accession>
<proteinExistence type="predicted"/>
<dbReference type="Pfam" id="PF07929">
    <property type="entry name" value="PRiA4_ORF3"/>
    <property type="match status" value="1"/>
</dbReference>
<dbReference type="InterPro" id="IPR024047">
    <property type="entry name" value="MM3350-like_sf"/>
</dbReference>
<name>A0AAW5MYP4_9BACT</name>